<reference evidence="1" key="1">
    <citation type="journal article" date="2020" name="Stud. Mycol.">
        <title>101 Dothideomycetes genomes: a test case for predicting lifestyles and emergence of pathogens.</title>
        <authorList>
            <person name="Haridas S."/>
            <person name="Albert R."/>
            <person name="Binder M."/>
            <person name="Bloem J."/>
            <person name="Labutti K."/>
            <person name="Salamov A."/>
            <person name="Andreopoulos B."/>
            <person name="Baker S."/>
            <person name="Barry K."/>
            <person name="Bills G."/>
            <person name="Bluhm B."/>
            <person name="Cannon C."/>
            <person name="Castanera R."/>
            <person name="Culley D."/>
            <person name="Daum C."/>
            <person name="Ezra D."/>
            <person name="Gonzalez J."/>
            <person name="Henrissat B."/>
            <person name="Kuo A."/>
            <person name="Liang C."/>
            <person name="Lipzen A."/>
            <person name="Lutzoni F."/>
            <person name="Magnuson J."/>
            <person name="Mondo S."/>
            <person name="Nolan M."/>
            <person name="Ohm R."/>
            <person name="Pangilinan J."/>
            <person name="Park H.-J."/>
            <person name="Ramirez L."/>
            <person name="Alfaro M."/>
            <person name="Sun H."/>
            <person name="Tritt A."/>
            <person name="Yoshinaga Y."/>
            <person name="Zwiers L.-H."/>
            <person name="Turgeon B."/>
            <person name="Goodwin S."/>
            <person name="Spatafora J."/>
            <person name="Crous P."/>
            <person name="Grigoriev I."/>
        </authorList>
    </citation>
    <scope>NUCLEOTIDE SEQUENCE</scope>
    <source>
        <strain evidence="1">CBS 473.64</strain>
    </source>
</reference>
<evidence type="ECO:0000313" key="1">
    <source>
        <dbReference type="EMBL" id="KAF2634862.1"/>
    </source>
</evidence>
<proteinExistence type="predicted"/>
<dbReference type="Proteomes" id="UP000799753">
    <property type="component" value="Unassembled WGS sequence"/>
</dbReference>
<organism evidence="1 2">
    <name type="scientific">Massarina eburnea CBS 473.64</name>
    <dbReference type="NCBI Taxonomy" id="1395130"/>
    <lineage>
        <taxon>Eukaryota</taxon>
        <taxon>Fungi</taxon>
        <taxon>Dikarya</taxon>
        <taxon>Ascomycota</taxon>
        <taxon>Pezizomycotina</taxon>
        <taxon>Dothideomycetes</taxon>
        <taxon>Pleosporomycetidae</taxon>
        <taxon>Pleosporales</taxon>
        <taxon>Massarineae</taxon>
        <taxon>Massarinaceae</taxon>
        <taxon>Massarina</taxon>
    </lineage>
</organism>
<name>A0A6A6RI43_9PLEO</name>
<dbReference type="EMBL" id="MU006813">
    <property type="protein sequence ID" value="KAF2634862.1"/>
    <property type="molecule type" value="Genomic_DNA"/>
</dbReference>
<dbReference type="AlphaFoldDB" id="A0A6A6RI43"/>
<protein>
    <submittedName>
        <fullName evidence="1">Uncharacterized protein</fullName>
    </submittedName>
</protein>
<sequence>MATNLSGASTCASCCNCRWPSCRLSGRDDAWALDIDLKRAETQLDDALCLIAMCCVLSVLASYQNEVSRAIVREQSPGRYPLKLFPCRTMYMLPVGWYVVRLQTTIIGADQTAVVCRTAG</sequence>
<evidence type="ECO:0000313" key="2">
    <source>
        <dbReference type="Proteomes" id="UP000799753"/>
    </source>
</evidence>
<gene>
    <name evidence="1" type="ORF">P280DRAFT_208622</name>
</gene>
<keyword evidence="2" id="KW-1185">Reference proteome</keyword>
<accession>A0A6A6RI43</accession>